<organism evidence="1">
    <name type="scientific">marine metagenome</name>
    <dbReference type="NCBI Taxonomy" id="408172"/>
    <lineage>
        <taxon>unclassified sequences</taxon>
        <taxon>metagenomes</taxon>
        <taxon>ecological metagenomes</taxon>
    </lineage>
</organism>
<name>A0A382ENU9_9ZZZZ</name>
<dbReference type="AlphaFoldDB" id="A0A382ENU9"/>
<accession>A0A382ENU9</accession>
<protein>
    <submittedName>
        <fullName evidence="1">Uncharacterized protein</fullName>
    </submittedName>
</protein>
<evidence type="ECO:0000313" key="1">
    <source>
        <dbReference type="EMBL" id="SVB52466.1"/>
    </source>
</evidence>
<gene>
    <name evidence="1" type="ORF">METZ01_LOCUS205320</name>
</gene>
<sequence>MSPTDCKKTGQKPGVGKLFFVELAAFCDAAGEAVFPWAGSVPRASGFVFRIGADTACCQSQSQAREENCEEGEDGSAK</sequence>
<proteinExistence type="predicted"/>
<dbReference type="EMBL" id="UINC01045561">
    <property type="protein sequence ID" value="SVB52466.1"/>
    <property type="molecule type" value="Genomic_DNA"/>
</dbReference>
<reference evidence="1" key="1">
    <citation type="submission" date="2018-05" db="EMBL/GenBank/DDBJ databases">
        <authorList>
            <person name="Lanie J.A."/>
            <person name="Ng W.-L."/>
            <person name="Kazmierczak K.M."/>
            <person name="Andrzejewski T.M."/>
            <person name="Davidsen T.M."/>
            <person name="Wayne K.J."/>
            <person name="Tettelin H."/>
            <person name="Glass J.I."/>
            <person name="Rusch D."/>
            <person name="Podicherti R."/>
            <person name="Tsui H.-C.T."/>
            <person name="Winkler M.E."/>
        </authorList>
    </citation>
    <scope>NUCLEOTIDE SEQUENCE</scope>
</reference>